<comment type="caution">
    <text evidence="1">The sequence shown here is derived from an EMBL/GenBank/DDBJ whole genome shotgun (WGS) entry which is preliminary data.</text>
</comment>
<organism evidence="1 2">
    <name type="scientific">Stephania yunnanensis</name>
    <dbReference type="NCBI Taxonomy" id="152371"/>
    <lineage>
        <taxon>Eukaryota</taxon>
        <taxon>Viridiplantae</taxon>
        <taxon>Streptophyta</taxon>
        <taxon>Embryophyta</taxon>
        <taxon>Tracheophyta</taxon>
        <taxon>Spermatophyta</taxon>
        <taxon>Magnoliopsida</taxon>
        <taxon>Ranunculales</taxon>
        <taxon>Menispermaceae</taxon>
        <taxon>Menispermoideae</taxon>
        <taxon>Cissampelideae</taxon>
        <taxon>Stephania</taxon>
    </lineage>
</organism>
<reference evidence="1 2" key="1">
    <citation type="submission" date="2024-01" db="EMBL/GenBank/DDBJ databases">
        <title>Genome assemblies of Stephania.</title>
        <authorList>
            <person name="Yang L."/>
        </authorList>
    </citation>
    <scope>NUCLEOTIDE SEQUENCE [LARGE SCALE GENOMIC DNA]</scope>
    <source>
        <strain evidence="1">YNDBR</strain>
        <tissue evidence="1">Leaf</tissue>
    </source>
</reference>
<dbReference type="EMBL" id="JBBNAF010000012">
    <property type="protein sequence ID" value="KAK9092956.1"/>
    <property type="molecule type" value="Genomic_DNA"/>
</dbReference>
<name>A0AAP0HQL7_9MAGN</name>
<evidence type="ECO:0000313" key="1">
    <source>
        <dbReference type="EMBL" id="KAK9092956.1"/>
    </source>
</evidence>
<keyword evidence="2" id="KW-1185">Reference proteome</keyword>
<proteinExistence type="predicted"/>
<evidence type="ECO:0000313" key="2">
    <source>
        <dbReference type="Proteomes" id="UP001420932"/>
    </source>
</evidence>
<sequence>MDKLIGRVDWCKLYQGNTHRCDWCKQTMWQRQENTGHTQVCTRAEEQARTRRSNRALMMDFAMVDHKHTGTTSKKVTS</sequence>
<protein>
    <submittedName>
        <fullName evidence="1">Uncharacterized protein</fullName>
    </submittedName>
</protein>
<accession>A0AAP0HQL7</accession>
<dbReference type="Proteomes" id="UP001420932">
    <property type="component" value="Unassembled WGS sequence"/>
</dbReference>
<gene>
    <name evidence="1" type="ORF">Syun_027867</name>
</gene>
<dbReference type="AlphaFoldDB" id="A0AAP0HQL7"/>